<evidence type="ECO:0000259" key="4">
    <source>
        <dbReference type="SMART" id="SM00198"/>
    </source>
</evidence>
<dbReference type="CDD" id="cd00112">
    <property type="entry name" value="LDLa"/>
    <property type="match status" value="2"/>
</dbReference>
<dbReference type="SMART" id="SM00192">
    <property type="entry name" value="LDLa"/>
    <property type="match status" value="2"/>
</dbReference>
<dbReference type="PROSITE" id="PS50068">
    <property type="entry name" value="LDLRA_2"/>
    <property type="match status" value="2"/>
</dbReference>
<dbReference type="InterPro" id="IPR001283">
    <property type="entry name" value="CRISP-related"/>
</dbReference>
<dbReference type="PROSITE" id="PS01009">
    <property type="entry name" value="CRISP_1"/>
    <property type="match status" value="1"/>
</dbReference>
<feature type="disulfide bond" evidence="2">
    <location>
        <begin position="154"/>
        <end position="169"/>
    </location>
</feature>
<reference evidence="6" key="1">
    <citation type="submission" date="2025-08" db="UniProtKB">
        <authorList>
            <consortium name="RefSeq"/>
        </authorList>
    </citation>
    <scope>IDENTIFICATION</scope>
    <source>
        <tissue evidence="6">Testes</tissue>
    </source>
</reference>
<feature type="transmembrane region" description="Helical" evidence="3">
    <location>
        <begin position="12"/>
        <end position="36"/>
    </location>
</feature>
<dbReference type="RefSeq" id="XP_006820095.1">
    <property type="nucleotide sequence ID" value="XM_006820032.1"/>
</dbReference>
<dbReference type="InterPro" id="IPR035940">
    <property type="entry name" value="CAP_sf"/>
</dbReference>
<accession>A0ABM0MJA4</accession>
<proteinExistence type="predicted"/>
<evidence type="ECO:0000313" key="6">
    <source>
        <dbReference type="RefSeq" id="XP_006820095.1"/>
    </source>
</evidence>
<feature type="disulfide bond" evidence="2">
    <location>
        <begin position="101"/>
        <end position="116"/>
    </location>
</feature>
<feature type="domain" description="SCP" evidence="4">
    <location>
        <begin position="115"/>
        <end position="236"/>
    </location>
</feature>
<dbReference type="PRINTS" id="PR00837">
    <property type="entry name" value="V5TPXLIKE"/>
</dbReference>
<evidence type="ECO:0000256" key="3">
    <source>
        <dbReference type="SAM" id="Phobius"/>
    </source>
</evidence>
<dbReference type="Pfam" id="PF00188">
    <property type="entry name" value="CAP"/>
    <property type="match status" value="1"/>
</dbReference>
<dbReference type="GeneID" id="100375586"/>
<protein>
    <submittedName>
        <fullName evidence="6">Pathogenesis-related protein 1A-like</fullName>
    </submittedName>
</protein>
<dbReference type="InterPro" id="IPR002172">
    <property type="entry name" value="LDrepeatLR_classA_rpt"/>
</dbReference>
<dbReference type="InterPro" id="IPR014044">
    <property type="entry name" value="CAP_dom"/>
</dbReference>
<dbReference type="PRINTS" id="PR00838">
    <property type="entry name" value="V5ALLERGEN"/>
</dbReference>
<evidence type="ECO:0000256" key="1">
    <source>
        <dbReference type="ARBA" id="ARBA00023157"/>
    </source>
</evidence>
<keyword evidence="5" id="KW-1185">Reference proteome</keyword>
<dbReference type="InterPro" id="IPR036055">
    <property type="entry name" value="LDL_receptor-like_sf"/>
</dbReference>
<dbReference type="Gene3D" id="3.40.33.10">
    <property type="entry name" value="CAP"/>
    <property type="match status" value="1"/>
</dbReference>
<dbReference type="PANTHER" id="PTHR10334">
    <property type="entry name" value="CYSTEINE-RICH SECRETORY PROTEIN-RELATED"/>
    <property type="match status" value="1"/>
</dbReference>
<organism evidence="5 6">
    <name type="scientific">Saccoglossus kowalevskii</name>
    <name type="common">Acorn worm</name>
    <dbReference type="NCBI Taxonomy" id="10224"/>
    <lineage>
        <taxon>Eukaryota</taxon>
        <taxon>Metazoa</taxon>
        <taxon>Hemichordata</taxon>
        <taxon>Enteropneusta</taxon>
        <taxon>Harrimaniidae</taxon>
        <taxon>Saccoglossus</taxon>
    </lineage>
</organism>
<dbReference type="InterPro" id="IPR018244">
    <property type="entry name" value="Allrgn_V5/Tpx1_CS"/>
</dbReference>
<dbReference type="SMART" id="SM00198">
    <property type="entry name" value="SCP"/>
    <property type="match status" value="1"/>
</dbReference>
<name>A0ABM0MJA4_SACKO</name>
<comment type="caution">
    <text evidence="2">Lacks conserved residue(s) required for the propagation of feature annotation.</text>
</comment>
<gene>
    <name evidence="6" type="primary">LOC100375586</name>
</gene>
<sequence>MHKIRTRCQVKAIDLLVFIEIMKLIIVIAVTVFGIVNAALTLKRADIVDGNAMARNRRDASSLASDLCSSYFGSDYPYACNNQMMCLYCSGSIGDGMCQVCNGRNECPDGEDEEGCQTSEVPVLNAMCPSNYPYSCATMGTAGIVLCISDGQICDGIFQCSDDSDEYTCGFGITKMWYDEIADYNYNDPDSSTGVIGHFTQVVWAESTKLGCDYALDSNNKVHIACEYEPYGNYAGQYTSNVKLPIS</sequence>
<evidence type="ECO:0000313" key="5">
    <source>
        <dbReference type="Proteomes" id="UP000694865"/>
    </source>
</evidence>
<dbReference type="InterPro" id="IPR002413">
    <property type="entry name" value="V5_allergen-like"/>
</dbReference>
<keyword evidence="3" id="KW-0812">Transmembrane</keyword>
<dbReference type="Proteomes" id="UP000694865">
    <property type="component" value="Unplaced"/>
</dbReference>
<keyword evidence="1 2" id="KW-1015">Disulfide bond</keyword>
<evidence type="ECO:0000256" key="2">
    <source>
        <dbReference type="PROSITE-ProRule" id="PRU00124"/>
    </source>
</evidence>
<keyword evidence="3" id="KW-0472">Membrane</keyword>
<dbReference type="SUPFAM" id="SSF57424">
    <property type="entry name" value="LDL receptor-like module"/>
    <property type="match status" value="1"/>
</dbReference>
<dbReference type="SUPFAM" id="SSF55797">
    <property type="entry name" value="PR-1-like"/>
    <property type="match status" value="1"/>
</dbReference>
<keyword evidence="3" id="KW-1133">Transmembrane helix</keyword>